<proteinExistence type="predicted"/>
<dbReference type="InterPro" id="IPR000073">
    <property type="entry name" value="AB_hydrolase_1"/>
</dbReference>
<organism evidence="5 6">
    <name type="scientific">Sphaerisporangium flaviroseum</name>
    <dbReference type="NCBI Taxonomy" id="509199"/>
    <lineage>
        <taxon>Bacteria</taxon>
        <taxon>Bacillati</taxon>
        <taxon>Actinomycetota</taxon>
        <taxon>Actinomycetes</taxon>
        <taxon>Streptosporangiales</taxon>
        <taxon>Streptosporangiaceae</taxon>
        <taxon>Sphaerisporangium</taxon>
    </lineage>
</organism>
<keyword evidence="2" id="KW-0472">Membrane</keyword>
<dbReference type="Gene3D" id="3.40.50.1820">
    <property type="entry name" value="alpha/beta hydrolase"/>
    <property type="match status" value="1"/>
</dbReference>
<feature type="transmembrane region" description="Helical" evidence="2">
    <location>
        <begin position="558"/>
        <end position="583"/>
    </location>
</feature>
<protein>
    <recommendedName>
        <fullName evidence="4">AB hydrolase-1 domain-containing protein</fullName>
    </recommendedName>
</protein>
<evidence type="ECO:0000313" key="5">
    <source>
        <dbReference type="EMBL" id="GAA3822245.1"/>
    </source>
</evidence>
<keyword evidence="2" id="KW-0812">Transmembrane</keyword>
<dbReference type="Pfam" id="PF00561">
    <property type="entry name" value="Abhydrolase_1"/>
    <property type="match status" value="1"/>
</dbReference>
<keyword evidence="6" id="KW-1185">Reference proteome</keyword>
<feature type="transmembrane region" description="Helical" evidence="2">
    <location>
        <begin position="623"/>
        <end position="641"/>
    </location>
</feature>
<reference evidence="6" key="1">
    <citation type="journal article" date="2019" name="Int. J. Syst. Evol. Microbiol.">
        <title>The Global Catalogue of Microorganisms (GCM) 10K type strain sequencing project: providing services to taxonomists for standard genome sequencing and annotation.</title>
        <authorList>
            <consortium name="The Broad Institute Genomics Platform"/>
            <consortium name="The Broad Institute Genome Sequencing Center for Infectious Disease"/>
            <person name="Wu L."/>
            <person name="Ma J."/>
        </authorList>
    </citation>
    <scope>NUCLEOTIDE SEQUENCE [LARGE SCALE GENOMIC DNA]</scope>
    <source>
        <strain evidence="6">JCM 16908</strain>
    </source>
</reference>
<feature type="chain" id="PRO_5046180153" description="AB hydrolase-1 domain-containing protein" evidence="3">
    <location>
        <begin position="17"/>
        <end position="643"/>
    </location>
</feature>
<feature type="compositionally biased region" description="Low complexity" evidence="1">
    <location>
        <begin position="22"/>
        <end position="42"/>
    </location>
</feature>
<feature type="region of interest" description="Disordered" evidence="1">
    <location>
        <begin position="16"/>
        <end position="45"/>
    </location>
</feature>
<evidence type="ECO:0000259" key="4">
    <source>
        <dbReference type="Pfam" id="PF00561"/>
    </source>
</evidence>
<dbReference type="Proteomes" id="UP001500888">
    <property type="component" value="Unassembled WGS sequence"/>
</dbReference>
<comment type="caution">
    <text evidence="5">The sequence shown here is derived from an EMBL/GenBank/DDBJ whole genome shotgun (WGS) entry which is preliminary data.</text>
</comment>
<evidence type="ECO:0000256" key="2">
    <source>
        <dbReference type="SAM" id="Phobius"/>
    </source>
</evidence>
<dbReference type="InterPro" id="IPR029058">
    <property type="entry name" value="AB_hydrolase_fold"/>
</dbReference>
<keyword evidence="3" id="KW-0732">Signal</keyword>
<feature type="transmembrane region" description="Helical" evidence="2">
    <location>
        <begin position="520"/>
        <end position="546"/>
    </location>
</feature>
<feature type="transmembrane region" description="Helical" evidence="2">
    <location>
        <begin position="589"/>
        <end position="616"/>
    </location>
</feature>
<dbReference type="EMBL" id="BAAAZR010000017">
    <property type="protein sequence ID" value="GAA3822245.1"/>
    <property type="molecule type" value="Genomic_DNA"/>
</dbReference>
<evidence type="ECO:0000313" key="6">
    <source>
        <dbReference type="Proteomes" id="UP001500888"/>
    </source>
</evidence>
<accession>A0ABP7IMY4</accession>
<evidence type="ECO:0000256" key="1">
    <source>
        <dbReference type="SAM" id="MobiDB-lite"/>
    </source>
</evidence>
<keyword evidence="2" id="KW-1133">Transmembrane helix</keyword>
<dbReference type="SUPFAM" id="SSF53474">
    <property type="entry name" value="alpha/beta-Hydrolases"/>
    <property type="match status" value="1"/>
</dbReference>
<feature type="domain" description="AB hydrolase-1" evidence="4">
    <location>
        <begin position="106"/>
        <end position="470"/>
    </location>
</feature>
<name>A0ABP7IMY4_9ACTN</name>
<evidence type="ECO:0000256" key="3">
    <source>
        <dbReference type="SAM" id="SignalP"/>
    </source>
</evidence>
<gene>
    <name evidence="5" type="ORF">GCM10022226_48330</name>
</gene>
<feature type="signal peptide" evidence="3">
    <location>
        <begin position="1"/>
        <end position="16"/>
    </location>
</feature>
<sequence>MAAALTLLLTAPPAVAGEKPSAVAGGKPPAVAGEKPPAVAGGKPSGVVAEGAAPRLEEHACPVPVPTGTRCGFLVVPERRSVPGSREIRVGYAVHRSTAADRKPDPVVYTSGGPGSPSIQLTGYLTDMALGRDRDVVVIEQRGSRWSRPRLDCPEVARALVDTLTLPGQTSDPTERTRIASGATACRDRLTRLGVDLRGYVTSEIVADVVDLRRALGYDQWNLFGVSYSTRSMLAAAAADPSGTRSVVLDSYWPEQARLYDLGKADLEAALAKLGRKWRGLPGRFAAMVRRLNERPARLESTDPITGRPLTLRLTGDDVATILTEAMHEVDVLPIVPALVDGVADGDDRPLQALADQAGGGLLSHEFGLYHSVLCQDEVPLNVFADQGHPRSFIAVADQAVCAAWGLPRSAGGAATAAATATTPAITAPVLVVGGEFDPATPPGRARTAAQALPGARFTEFAGVGHAVFLSSRCGRRTISAFVADPRSAAPCDPRQAAYPIWGPGEFHLTSAVYRMSMGAWWLLIPFVLFFVTSAVQLGVGSAAFVRRRRARTVSSAVALTTVAGLAGVAFTLLTGVGVYGAARHDQTALAVGIPTAVMWYGTLAVLSAVLSVVVFVRSRFRWRPAVPAVVGAVLLVWWFLFL</sequence>